<feature type="transmembrane region" description="Helical" evidence="6">
    <location>
        <begin position="304"/>
        <end position="325"/>
    </location>
</feature>
<dbReference type="Gene3D" id="1.10.4160.10">
    <property type="entry name" value="Hydantoin permease"/>
    <property type="match status" value="1"/>
</dbReference>
<reference evidence="7" key="1">
    <citation type="submission" date="2023-06" db="EMBL/GenBank/DDBJ databases">
        <title>Genome-scale phylogeny and comparative genomics of the fungal order Sordariales.</title>
        <authorList>
            <consortium name="Lawrence Berkeley National Laboratory"/>
            <person name="Hensen N."/>
            <person name="Bonometti L."/>
            <person name="Westerberg I."/>
            <person name="Brannstrom I.O."/>
            <person name="Guillou S."/>
            <person name="Cros-Aarteil S."/>
            <person name="Calhoun S."/>
            <person name="Haridas S."/>
            <person name="Kuo A."/>
            <person name="Mondo S."/>
            <person name="Pangilinan J."/>
            <person name="Riley R."/>
            <person name="Labutti K."/>
            <person name="Andreopoulos B."/>
            <person name="Lipzen A."/>
            <person name="Chen C."/>
            <person name="Yanf M."/>
            <person name="Daum C."/>
            <person name="Ng V."/>
            <person name="Clum A."/>
            <person name="Steindorff A."/>
            <person name="Ohm R."/>
            <person name="Martin F."/>
            <person name="Silar P."/>
            <person name="Natvig D."/>
            <person name="Lalanne C."/>
            <person name="Gautier V."/>
            <person name="Ament-Velasquez S.L."/>
            <person name="Kruys A."/>
            <person name="Hutchinson M.I."/>
            <person name="Powell A.J."/>
            <person name="Barry K."/>
            <person name="Miller A.N."/>
            <person name="Grigoriev I.V."/>
            <person name="Debuchy R."/>
            <person name="Gladieux P."/>
            <person name="Thoren M.H."/>
            <person name="Johannesson H."/>
        </authorList>
    </citation>
    <scope>NUCLEOTIDE SEQUENCE</scope>
    <source>
        <strain evidence="7">8032-3</strain>
    </source>
</reference>
<name>A0AAJ0BVP9_9PEZI</name>
<accession>A0AAJ0BVP9</accession>
<dbReference type="EMBL" id="MU839021">
    <property type="protein sequence ID" value="KAK1764283.1"/>
    <property type="molecule type" value="Genomic_DNA"/>
</dbReference>
<feature type="transmembrane region" description="Helical" evidence="6">
    <location>
        <begin position="425"/>
        <end position="444"/>
    </location>
</feature>
<sequence>MPTTLLSSSRAEATHACATVMHAFSSWDSFKAAIQVQNTLADGQTNYVNADPVWMNEDLEPTPPHKRTWGFYTYCLFYFGVSFGNWNLGATMIGIGLSWWQAILVIFVAQVISAIAQAFNTRPSATYHLGFPAICRVVFGMYGSFFFVGVRALLALVWYGVQLYSGASHVGNMLRAIFGDAYNNIPNHLPESAGITTKKMLAFVIFWLIHFVFCFFRPYQLTRFFWFKGFIMLPAVFGVFIYCMIVSGGKVGSTLAQTNVTGGIGWAIMHGINSGMGNTATLITNQPDIARWSKTRSAAITSQLMVQPLAVATAASLGILATAAINGKWGLQLWNPWDLLDAIQDRHDSPAARFAIFLAAFVWTVSILGTNIAANMISFGADVSLLWPRYIDMKRGFFLVEFLAFAIVPWKIMASAAAFTQFLSGYGLFMASVVAIMIADYYLLTKGNIMTAWVFDPTKSNVHYRYHKGWNLQALAAYICGLALPFPGFVSSLGARGVNQAGKSLFYIAWLLSFCVSFVSYVAICRFWPTRNQKLIREDGLGWEESACKTLEAEDGAAEEIGVQQVRVDDLVTEKQATV</sequence>
<feature type="transmembrane region" description="Helical" evidence="6">
    <location>
        <begin position="100"/>
        <end position="119"/>
    </location>
</feature>
<protein>
    <submittedName>
        <fullName evidence="7">Permease for cytosine/purines, uracil, thiamine, allantoin-domain-containing protein</fullName>
    </submittedName>
</protein>
<dbReference type="GeneID" id="85311953"/>
<evidence type="ECO:0000256" key="2">
    <source>
        <dbReference type="ARBA" id="ARBA00008974"/>
    </source>
</evidence>
<dbReference type="Pfam" id="PF02133">
    <property type="entry name" value="Transp_cyt_pur"/>
    <property type="match status" value="1"/>
</dbReference>
<keyword evidence="8" id="KW-1185">Reference proteome</keyword>
<comment type="caution">
    <text evidence="7">The sequence shown here is derived from an EMBL/GenBank/DDBJ whole genome shotgun (WGS) entry which is preliminary data.</text>
</comment>
<comment type="similarity">
    <text evidence="2">Belongs to the purine-cytosine permease (2.A.39) family.</text>
</comment>
<feature type="transmembrane region" description="Helical" evidence="6">
    <location>
        <begin position="354"/>
        <end position="377"/>
    </location>
</feature>
<dbReference type="AlphaFoldDB" id="A0AAJ0BVP9"/>
<evidence type="ECO:0000256" key="4">
    <source>
        <dbReference type="ARBA" id="ARBA00022989"/>
    </source>
</evidence>
<dbReference type="PANTHER" id="PTHR30618:SF0">
    <property type="entry name" value="PURINE-URACIL PERMEASE NCS1"/>
    <property type="match status" value="1"/>
</dbReference>
<feature type="transmembrane region" description="Helical" evidence="6">
    <location>
        <begin position="507"/>
        <end position="528"/>
    </location>
</feature>
<evidence type="ECO:0000313" key="7">
    <source>
        <dbReference type="EMBL" id="KAK1764283.1"/>
    </source>
</evidence>
<comment type="subcellular location">
    <subcellularLocation>
        <location evidence="1">Membrane</location>
        <topology evidence="1">Multi-pass membrane protein</topology>
    </subcellularLocation>
</comment>
<dbReference type="PANTHER" id="PTHR30618">
    <property type="entry name" value="NCS1 FAMILY PURINE/PYRIMIDINE TRANSPORTER"/>
    <property type="match status" value="1"/>
</dbReference>
<feature type="transmembrane region" description="Helical" evidence="6">
    <location>
        <begin position="475"/>
        <end position="495"/>
    </location>
</feature>
<dbReference type="GO" id="GO:0005886">
    <property type="term" value="C:plasma membrane"/>
    <property type="evidence" value="ECO:0007669"/>
    <property type="project" value="TreeGrafter"/>
</dbReference>
<feature type="transmembrane region" description="Helical" evidence="6">
    <location>
        <begin position="398"/>
        <end position="419"/>
    </location>
</feature>
<gene>
    <name evidence="7" type="ORF">QBC33DRAFT_547680</name>
</gene>
<feature type="transmembrane region" description="Helical" evidence="6">
    <location>
        <begin position="139"/>
        <end position="161"/>
    </location>
</feature>
<dbReference type="GO" id="GO:0015205">
    <property type="term" value="F:nucleobase transmembrane transporter activity"/>
    <property type="evidence" value="ECO:0007669"/>
    <property type="project" value="TreeGrafter"/>
</dbReference>
<dbReference type="InterPro" id="IPR001248">
    <property type="entry name" value="Pur-cyt_permease"/>
</dbReference>
<evidence type="ECO:0000256" key="1">
    <source>
        <dbReference type="ARBA" id="ARBA00004141"/>
    </source>
</evidence>
<feature type="transmembrane region" description="Helical" evidence="6">
    <location>
        <begin position="69"/>
        <end position="88"/>
    </location>
</feature>
<evidence type="ECO:0000313" key="8">
    <source>
        <dbReference type="Proteomes" id="UP001244011"/>
    </source>
</evidence>
<feature type="transmembrane region" description="Helical" evidence="6">
    <location>
        <begin position="225"/>
        <end position="245"/>
    </location>
</feature>
<keyword evidence="5 6" id="KW-0472">Membrane</keyword>
<keyword evidence="3 6" id="KW-0812">Transmembrane</keyword>
<dbReference type="InterPro" id="IPR045225">
    <property type="entry name" value="Uracil/uridine/allantoin_perm"/>
</dbReference>
<keyword evidence="4 6" id="KW-1133">Transmembrane helix</keyword>
<evidence type="ECO:0000256" key="6">
    <source>
        <dbReference type="SAM" id="Phobius"/>
    </source>
</evidence>
<evidence type="ECO:0000256" key="5">
    <source>
        <dbReference type="ARBA" id="ARBA00023136"/>
    </source>
</evidence>
<proteinExistence type="inferred from homology"/>
<feature type="transmembrane region" description="Helical" evidence="6">
    <location>
        <begin position="200"/>
        <end position="219"/>
    </location>
</feature>
<evidence type="ECO:0000256" key="3">
    <source>
        <dbReference type="ARBA" id="ARBA00022692"/>
    </source>
</evidence>
<dbReference type="RefSeq" id="XP_060280496.1">
    <property type="nucleotide sequence ID" value="XM_060428766.1"/>
</dbReference>
<organism evidence="7 8">
    <name type="scientific">Phialemonium atrogriseum</name>
    <dbReference type="NCBI Taxonomy" id="1093897"/>
    <lineage>
        <taxon>Eukaryota</taxon>
        <taxon>Fungi</taxon>
        <taxon>Dikarya</taxon>
        <taxon>Ascomycota</taxon>
        <taxon>Pezizomycotina</taxon>
        <taxon>Sordariomycetes</taxon>
        <taxon>Sordariomycetidae</taxon>
        <taxon>Cephalothecales</taxon>
        <taxon>Cephalothecaceae</taxon>
        <taxon>Phialemonium</taxon>
    </lineage>
</organism>
<dbReference type="Proteomes" id="UP001244011">
    <property type="component" value="Unassembled WGS sequence"/>
</dbReference>